<dbReference type="GO" id="GO:0008831">
    <property type="term" value="F:dTDP-4-dehydrorhamnose reductase activity"/>
    <property type="evidence" value="ECO:0007669"/>
    <property type="project" value="UniProtKB-EC"/>
</dbReference>
<comment type="pathway">
    <text evidence="1 6">Carbohydrate biosynthesis; dTDP-L-rhamnose biosynthesis.</text>
</comment>
<gene>
    <name evidence="8" type="ORF">GCM10007053_29340</name>
</gene>
<evidence type="ECO:0000256" key="3">
    <source>
        <dbReference type="ARBA" id="ARBA00012929"/>
    </source>
</evidence>
<comment type="caution">
    <text evidence="8">The sequence shown here is derived from an EMBL/GenBank/DDBJ whole genome shotgun (WGS) entry which is preliminary data.</text>
</comment>
<evidence type="ECO:0000256" key="2">
    <source>
        <dbReference type="ARBA" id="ARBA00010944"/>
    </source>
</evidence>
<evidence type="ECO:0000256" key="1">
    <source>
        <dbReference type="ARBA" id="ARBA00004781"/>
    </source>
</evidence>
<dbReference type="SUPFAM" id="SSF51735">
    <property type="entry name" value="NAD(P)-binding Rossmann-fold domains"/>
    <property type="match status" value="1"/>
</dbReference>
<evidence type="ECO:0000313" key="9">
    <source>
        <dbReference type="Proteomes" id="UP000644693"/>
    </source>
</evidence>
<dbReference type="Pfam" id="PF04321">
    <property type="entry name" value="RmlD_sub_bind"/>
    <property type="match status" value="1"/>
</dbReference>
<comment type="similarity">
    <text evidence="2 6">Belongs to the dTDP-4-dehydrorhamnose reductase family.</text>
</comment>
<name>A0A918XLV7_9GAMM</name>
<reference evidence="8" key="2">
    <citation type="submission" date="2020-09" db="EMBL/GenBank/DDBJ databases">
        <authorList>
            <person name="Sun Q."/>
            <person name="Kim S."/>
        </authorList>
    </citation>
    <scope>NUCLEOTIDE SEQUENCE</scope>
    <source>
        <strain evidence="8">KCTC 23430</strain>
    </source>
</reference>
<proteinExistence type="inferred from homology"/>
<evidence type="ECO:0000256" key="6">
    <source>
        <dbReference type="RuleBase" id="RU364082"/>
    </source>
</evidence>
<dbReference type="Gene3D" id="3.90.25.10">
    <property type="entry name" value="UDP-galactose 4-epimerase, domain 1"/>
    <property type="match status" value="1"/>
</dbReference>
<protein>
    <recommendedName>
        <fullName evidence="4 6">dTDP-4-dehydrorhamnose reductase</fullName>
        <ecNumber evidence="3 6">1.1.1.133</ecNumber>
    </recommendedName>
</protein>
<accession>A0A918XLV7</accession>
<dbReference type="EC" id="1.1.1.133" evidence="3 6"/>
<evidence type="ECO:0000259" key="7">
    <source>
        <dbReference type="Pfam" id="PF04321"/>
    </source>
</evidence>
<dbReference type="PANTHER" id="PTHR10491:SF4">
    <property type="entry name" value="METHIONINE ADENOSYLTRANSFERASE 2 SUBUNIT BETA"/>
    <property type="match status" value="1"/>
</dbReference>
<keyword evidence="9" id="KW-1185">Reference proteome</keyword>
<feature type="domain" description="RmlD-like substrate binding" evidence="7">
    <location>
        <begin position="1"/>
        <end position="280"/>
    </location>
</feature>
<dbReference type="EMBL" id="BMYM01000003">
    <property type="protein sequence ID" value="GHD38554.1"/>
    <property type="molecule type" value="Genomic_DNA"/>
</dbReference>
<comment type="catalytic activity">
    <reaction evidence="5 6">
        <text>dTDP-beta-L-rhamnose + NADP(+) = dTDP-4-dehydro-beta-L-rhamnose + NADPH + H(+)</text>
        <dbReference type="Rhea" id="RHEA:21796"/>
        <dbReference type="ChEBI" id="CHEBI:15378"/>
        <dbReference type="ChEBI" id="CHEBI:57510"/>
        <dbReference type="ChEBI" id="CHEBI:57783"/>
        <dbReference type="ChEBI" id="CHEBI:58349"/>
        <dbReference type="ChEBI" id="CHEBI:62830"/>
        <dbReference type="EC" id="1.1.1.133"/>
    </reaction>
</comment>
<evidence type="ECO:0000313" key="8">
    <source>
        <dbReference type="EMBL" id="GHD38554.1"/>
    </source>
</evidence>
<dbReference type="InterPro" id="IPR005913">
    <property type="entry name" value="dTDP_dehydrorham_reduct"/>
</dbReference>
<comment type="cofactor">
    <cofactor evidence="6">
        <name>Mg(2+)</name>
        <dbReference type="ChEBI" id="CHEBI:18420"/>
    </cofactor>
    <text evidence="6">Binds 1 Mg(2+) ion per monomer.</text>
</comment>
<evidence type="ECO:0000256" key="4">
    <source>
        <dbReference type="ARBA" id="ARBA00017099"/>
    </source>
</evidence>
<comment type="function">
    <text evidence="6">Catalyzes the reduction of dTDP-6-deoxy-L-lyxo-4-hexulose to yield dTDP-L-rhamnose.</text>
</comment>
<dbReference type="InterPro" id="IPR036291">
    <property type="entry name" value="NAD(P)-bd_dom_sf"/>
</dbReference>
<dbReference type="RefSeq" id="WP_189478568.1">
    <property type="nucleotide sequence ID" value="NZ_BMYM01000003.1"/>
</dbReference>
<dbReference type="Gene3D" id="3.40.50.720">
    <property type="entry name" value="NAD(P)-binding Rossmann-like Domain"/>
    <property type="match status" value="1"/>
</dbReference>
<keyword evidence="6" id="KW-0521">NADP</keyword>
<organism evidence="8 9">
    <name type="scientific">Parahalioglobus pacificus</name>
    <dbReference type="NCBI Taxonomy" id="930806"/>
    <lineage>
        <taxon>Bacteria</taxon>
        <taxon>Pseudomonadati</taxon>
        <taxon>Pseudomonadota</taxon>
        <taxon>Gammaproteobacteria</taxon>
        <taxon>Cellvibrionales</taxon>
        <taxon>Halieaceae</taxon>
        <taxon>Parahalioglobus</taxon>
    </lineage>
</organism>
<reference evidence="8" key="1">
    <citation type="journal article" date="2014" name="Int. J. Syst. Evol. Microbiol.">
        <title>Complete genome sequence of Corynebacterium casei LMG S-19264T (=DSM 44701T), isolated from a smear-ripened cheese.</title>
        <authorList>
            <consortium name="US DOE Joint Genome Institute (JGI-PGF)"/>
            <person name="Walter F."/>
            <person name="Albersmeier A."/>
            <person name="Kalinowski J."/>
            <person name="Ruckert C."/>
        </authorList>
    </citation>
    <scope>NUCLEOTIDE SEQUENCE</scope>
    <source>
        <strain evidence="8">KCTC 23430</strain>
    </source>
</reference>
<sequence length="292" mass="32547">MRVLLLGVDCALGQALQSHLLRWGRHEVEALSFTASRWKSERQAKKAVRRAEPDAILDLRFHAANDAGAQLRDHDSDRSHWLAKACSRGDIIYFFVSSDRVFSGWQERLYREVDEPDAADEAGTLLRDAESSIRQACDSHLVLRLGQVFSHHGDNALTQFLAHFAEGGDIALPGTRIGCPVESGEAARVMAGMLDQVSAGAENWGNFHYCSSDPTNCYEFAEVVLAAASQYWGYDAESVRLALAPDEAPVIHRVLDCSRLRNHFAIKQVPWRGFVSAAVRAHYDIARQQEEE</sequence>
<dbReference type="AlphaFoldDB" id="A0A918XLV7"/>
<dbReference type="PANTHER" id="PTHR10491">
    <property type="entry name" value="DTDP-4-DEHYDRORHAMNOSE REDUCTASE"/>
    <property type="match status" value="1"/>
</dbReference>
<evidence type="ECO:0000256" key="5">
    <source>
        <dbReference type="ARBA" id="ARBA00048200"/>
    </source>
</evidence>
<dbReference type="InterPro" id="IPR029903">
    <property type="entry name" value="RmlD-like-bd"/>
</dbReference>
<dbReference type="Proteomes" id="UP000644693">
    <property type="component" value="Unassembled WGS sequence"/>
</dbReference>
<keyword evidence="6" id="KW-0560">Oxidoreductase</keyword>